<dbReference type="GO" id="GO:0008460">
    <property type="term" value="F:dTDP-glucose 4,6-dehydratase activity"/>
    <property type="evidence" value="ECO:0007669"/>
    <property type="project" value="UniProtKB-EC"/>
</dbReference>
<dbReference type="GO" id="GO:0016831">
    <property type="term" value="F:carboxy-lyase activity"/>
    <property type="evidence" value="ECO:0007669"/>
    <property type="project" value="InterPro"/>
</dbReference>
<dbReference type="OrthoDB" id="258549at2"/>
<evidence type="ECO:0000313" key="2">
    <source>
        <dbReference type="EMBL" id="QDT36595.1"/>
    </source>
</evidence>
<keyword evidence="2" id="KW-0456">Lyase</keyword>
<dbReference type="EMBL" id="CP036268">
    <property type="protein sequence ID" value="QDT36595.1"/>
    <property type="molecule type" value="Genomic_DNA"/>
</dbReference>
<proteinExistence type="predicted"/>
<evidence type="ECO:0000259" key="1">
    <source>
        <dbReference type="Pfam" id="PF16363"/>
    </source>
</evidence>
<dbReference type="Gene3D" id="3.40.50.720">
    <property type="entry name" value="NAD(P)-binding Rossmann-like Domain"/>
    <property type="match status" value="1"/>
</dbReference>
<gene>
    <name evidence="2" type="primary">strE_1</name>
    <name evidence="2" type="ORF">Pan189_09550</name>
</gene>
<dbReference type="Pfam" id="PF16363">
    <property type="entry name" value="GDP_Man_Dehyd"/>
    <property type="match status" value="1"/>
</dbReference>
<keyword evidence="3" id="KW-1185">Reference proteome</keyword>
<organism evidence="2 3">
    <name type="scientific">Stratiformator vulcanicus</name>
    <dbReference type="NCBI Taxonomy" id="2527980"/>
    <lineage>
        <taxon>Bacteria</taxon>
        <taxon>Pseudomonadati</taxon>
        <taxon>Planctomycetota</taxon>
        <taxon>Planctomycetia</taxon>
        <taxon>Planctomycetales</taxon>
        <taxon>Planctomycetaceae</taxon>
        <taxon>Stratiformator</taxon>
    </lineage>
</organism>
<dbReference type="InterPro" id="IPR045869">
    <property type="entry name" value="Arna-like_SDR_e"/>
</dbReference>
<evidence type="ECO:0000313" key="3">
    <source>
        <dbReference type="Proteomes" id="UP000317318"/>
    </source>
</evidence>
<dbReference type="KEGG" id="svp:Pan189_09550"/>
<dbReference type="PANTHER" id="PTHR43000">
    <property type="entry name" value="DTDP-D-GLUCOSE 4,6-DEHYDRATASE-RELATED"/>
    <property type="match status" value="1"/>
</dbReference>
<dbReference type="Proteomes" id="UP000317318">
    <property type="component" value="Chromosome"/>
</dbReference>
<feature type="domain" description="NAD(P)-binding" evidence="1">
    <location>
        <begin position="12"/>
        <end position="312"/>
    </location>
</feature>
<reference evidence="2 3" key="1">
    <citation type="submission" date="2019-02" db="EMBL/GenBank/DDBJ databases">
        <title>Deep-cultivation of Planctomycetes and their phenomic and genomic characterization uncovers novel biology.</title>
        <authorList>
            <person name="Wiegand S."/>
            <person name="Jogler M."/>
            <person name="Boedeker C."/>
            <person name="Pinto D."/>
            <person name="Vollmers J."/>
            <person name="Rivas-Marin E."/>
            <person name="Kohn T."/>
            <person name="Peeters S.H."/>
            <person name="Heuer A."/>
            <person name="Rast P."/>
            <person name="Oberbeckmann S."/>
            <person name="Bunk B."/>
            <person name="Jeske O."/>
            <person name="Meyerdierks A."/>
            <person name="Storesund J.E."/>
            <person name="Kallscheuer N."/>
            <person name="Luecker S."/>
            <person name="Lage O.M."/>
            <person name="Pohl T."/>
            <person name="Merkel B.J."/>
            <person name="Hornburger P."/>
            <person name="Mueller R.-W."/>
            <person name="Bruemmer F."/>
            <person name="Labrenz M."/>
            <person name="Spormann A.M."/>
            <person name="Op den Camp H."/>
            <person name="Overmann J."/>
            <person name="Amann R."/>
            <person name="Jetten M.S.M."/>
            <person name="Mascher T."/>
            <person name="Medema M.H."/>
            <person name="Devos D.P."/>
            <person name="Kaster A.-K."/>
            <person name="Ovreas L."/>
            <person name="Rohde M."/>
            <person name="Galperin M.Y."/>
            <person name="Jogler C."/>
        </authorList>
    </citation>
    <scope>NUCLEOTIDE SEQUENCE [LARGE SCALE GENOMIC DNA]</scope>
    <source>
        <strain evidence="2 3">Pan189</strain>
    </source>
</reference>
<name>A0A517QY79_9PLAN</name>
<dbReference type="CDD" id="cd05257">
    <property type="entry name" value="Arna_like_SDR_e"/>
    <property type="match status" value="1"/>
</dbReference>
<dbReference type="InterPro" id="IPR036291">
    <property type="entry name" value="NAD(P)-bd_dom_sf"/>
</dbReference>
<dbReference type="InterPro" id="IPR016040">
    <property type="entry name" value="NAD(P)-bd_dom"/>
</dbReference>
<dbReference type="EC" id="4.2.1.46" evidence="2"/>
<accession>A0A517QY79</accession>
<dbReference type="SUPFAM" id="SSF51735">
    <property type="entry name" value="NAD(P)-binding Rossmann-fold domains"/>
    <property type="match status" value="1"/>
</dbReference>
<dbReference type="AlphaFoldDB" id="A0A517QY79"/>
<protein>
    <submittedName>
        <fullName evidence="2">dTDP-glucose 4,6-dehydratase</fullName>
        <ecNumber evidence="2">4.2.1.46</ecNumber>
    </submittedName>
</protein>
<dbReference type="RefSeq" id="WP_145362788.1">
    <property type="nucleotide sequence ID" value="NZ_CP036268.1"/>
</dbReference>
<sequence>MTDTLDEGGQVLVTGAGGFIGSHLVEALLDAGHRVKAMVRYNSGARSGWLEEIQAHERLSIVYGDITDSRMVSSAAEGCEVIYHLAALIGIPYSYVAPESYVAVNTVGTLNFLEAARTHGVGRVVITSTSEVYGTAQYTPMDESHPLQAQSPYAATKIAADQIALSYYRSFGMPVTVVRPFNTFGPRQSTRAVLPTIITQALVADKIRIGSTTPVRDMVFVRDTARGFIAAASSDACIGQVTNLATGVGVTVGEMIELVQRIVGRDLPVEEQSDRRRPEQSEVFTLLGNAEAAQSRANWSAGTSLDEGLRQTIEWFKSNTNPRTAGAYTV</sequence>